<name>G8C3L6_9MOLU</name>
<sequence length="153" mass="17626">MILKIISLDPRPIPYNVLKSKFFRQLRLHYPDKGVPDELFYGTLTELKEKYLVGSNAYDKWFIDYPDFKPNGITGAGFLDIDKTTGNGFITVKEKRTDFKKSSHFVHKKNLNGAKKGNYVKFVELETSFKKKRANDYALIDASILEILEEPKG</sequence>
<dbReference type="AlphaFoldDB" id="G8C3L6"/>
<reference evidence="1" key="2">
    <citation type="submission" date="2011-11" db="EMBL/GenBank/DDBJ databases">
        <authorList>
            <person name="Barker E."/>
        </authorList>
    </citation>
    <scope>NUCLEOTIDE SEQUENCE</scope>
    <source>
        <strain evidence="1">Birmingham 1</strain>
    </source>
</reference>
<dbReference type="OrthoDB" id="398130at2"/>
<proteinExistence type="predicted"/>
<gene>
    <name evidence="1" type="ORF">MHM_03960</name>
</gene>
<protein>
    <submittedName>
        <fullName evidence="1">Ribonuclease R</fullName>
    </submittedName>
</protein>
<dbReference type="EMBL" id="HE613254">
    <property type="protein sequence ID" value="CCE66914.1"/>
    <property type="molecule type" value="Genomic_DNA"/>
</dbReference>
<dbReference type="RefSeq" id="WP_015511779.1">
    <property type="nucleotide sequence ID" value="NC_021007.1"/>
</dbReference>
<organism evidence="1">
    <name type="scientific">Candidatus Mycoplasma haematominutum 'Birmingham 1'</name>
    <dbReference type="NCBI Taxonomy" id="1116213"/>
    <lineage>
        <taxon>Bacteria</taxon>
        <taxon>Bacillati</taxon>
        <taxon>Mycoplasmatota</taxon>
        <taxon>Mollicutes</taxon>
        <taxon>Mycoplasmataceae</taxon>
        <taxon>Mycoplasma</taxon>
    </lineage>
</organism>
<accession>G8C3L6</accession>
<reference evidence="1" key="1">
    <citation type="submission" date="2011-11" db="EMBL/GenBank/DDBJ databases">
        <title>Complete genome sequence of Candidatus Mycoplasma haemominutum.</title>
        <authorList>
            <person name="Barker E.N."/>
            <person name="Darby A.C."/>
            <person name="Helps C.R."/>
            <person name="Peters I.R."/>
            <person name="Hughes M.A."/>
            <person name="Radford A.D."/>
            <person name="Novacco M."/>
            <person name="Boretti F."/>
            <person name="Hofmann-Lehmann R."/>
            <person name="Tasker S."/>
        </authorList>
    </citation>
    <scope>NUCLEOTIDE SEQUENCE</scope>
    <source>
        <strain evidence="1">Birmingham 1</strain>
    </source>
</reference>
<dbReference type="PATRIC" id="fig|1116213.3.peg.427"/>
<dbReference type="HOGENOM" id="CLU_1561254_0_0_14"/>
<dbReference type="KEGG" id="mhb:MHM_03960"/>
<evidence type="ECO:0000313" key="1">
    <source>
        <dbReference type="EMBL" id="CCE66914.1"/>
    </source>
</evidence>